<dbReference type="Proteomes" id="UP001163046">
    <property type="component" value="Unassembled WGS sequence"/>
</dbReference>
<keyword evidence="2" id="KW-1185">Reference proteome</keyword>
<comment type="caution">
    <text evidence="1">The sequence shown here is derived from an EMBL/GenBank/DDBJ whole genome shotgun (WGS) entry which is preliminary data.</text>
</comment>
<dbReference type="EMBL" id="MU827330">
    <property type="protein sequence ID" value="KAJ7354916.1"/>
    <property type="molecule type" value="Genomic_DNA"/>
</dbReference>
<gene>
    <name evidence="1" type="ORF">OS493_029025</name>
</gene>
<evidence type="ECO:0000313" key="2">
    <source>
        <dbReference type="Proteomes" id="UP001163046"/>
    </source>
</evidence>
<protein>
    <submittedName>
        <fullName evidence="1">Uncharacterized protein</fullName>
    </submittedName>
</protein>
<dbReference type="AlphaFoldDB" id="A0A9W9YKG7"/>
<organism evidence="1 2">
    <name type="scientific">Desmophyllum pertusum</name>
    <dbReference type="NCBI Taxonomy" id="174260"/>
    <lineage>
        <taxon>Eukaryota</taxon>
        <taxon>Metazoa</taxon>
        <taxon>Cnidaria</taxon>
        <taxon>Anthozoa</taxon>
        <taxon>Hexacorallia</taxon>
        <taxon>Scleractinia</taxon>
        <taxon>Caryophylliina</taxon>
        <taxon>Caryophylliidae</taxon>
        <taxon>Desmophyllum</taxon>
    </lineage>
</organism>
<accession>A0A9W9YKG7</accession>
<name>A0A9W9YKG7_9CNID</name>
<sequence>MFSFFAKNEEGHVVVYYKKGSTSPTWLPKDGIIMTDEIPRGEPDLVPPNLAKIKLDKIKADLTKFCLKFDHSTNQWWSDFIKSQETRHDEVEWKLSTLLPPTKPQKQVRPRNDDGVEDELRKFFEKEEREVEVNPL</sequence>
<reference evidence="1" key="1">
    <citation type="submission" date="2023-01" db="EMBL/GenBank/DDBJ databases">
        <title>Genome assembly of the deep-sea coral Lophelia pertusa.</title>
        <authorList>
            <person name="Herrera S."/>
            <person name="Cordes E."/>
        </authorList>
    </citation>
    <scope>NUCLEOTIDE SEQUENCE</scope>
    <source>
        <strain evidence="1">USNM1676648</strain>
        <tissue evidence="1">Polyp</tissue>
    </source>
</reference>
<evidence type="ECO:0000313" key="1">
    <source>
        <dbReference type="EMBL" id="KAJ7354916.1"/>
    </source>
</evidence>
<proteinExistence type="predicted"/>